<evidence type="ECO:0000256" key="1">
    <source>
        <dbReference type="ARBA" id="ARBA00023015"/>
    </source>
</evidence>
<evidence type="ECO:0000313" key="6">
    <source>
        <dbReference type="EMBL" id="GAA4755087.1"/>
    </source>
</evidence>
<dbReference type="InterPro" id="IPR036271">
    <property type="entry name" value="Tet_transcr_reg_TetR-rel_C_sf"/>
</dbReference>
<dbReference type="Pfam" id="PF00440">
    <property type="entry name" value="TetR_N"/>
    <property type="match status" value="1"/>
</dbReference>
<keyword evidence="2 4" id="KW-0238">DNA-binding</keyword>
<protein>
    <submittedName>
        <fullName evidence="6">TetR/AcrR family transcriptional regulator</fullName>
    </submittedName>
</protein>
<gene>
    <name evidence="6" type="ORF">GCM10025783_30290</name>
</gene>
<feature type="DNA-binding region" description="H-T-H motif" evidence="4">
    <location>
        <begin position="29"/>
        <end position="48"/>
    </location>
</feature>
<dbReference type="InterPro" id="IPR001647">
    <property type="entry name" value="HTH_TetR"/>
</dbReference>
<dbReference type="Gene3D" id="1.10.357.10">
    <property type="entry name" value="Tetracycline Repressor, domain 2"/>
    <property type="match status" value="1"/>
</dbReference>
<dbReference type="PROSITE" id="PS01081">
    <property type="entry name" value="HTH_TETR_1"/>
    <property type="match status" value="1"/>
</dbReference>
<dbReference type="SUPFAM" id="SSF48498">
    <property type="entry name" value="Tetracyclin repressor-like, C-terminal domain"/>
    <property type="match status" value="1"/>
</dbReference>
<evidence type="ECO:0000256" key="2">
    <source>
        <dbReference type="ARBA" id="ARBA00023125"/>
    </source>
</evidence>
<reference evidence="7" key="1">
    <citation type="journal article" date="2019" name="Int. J. Syst. Evol. Microbiol.">
        <title>The Global Catalogue of Microorganisms (GCM) 10K type strain sequencing project: providing services to taxonomists for standard genome sequencing and annotation.</title>
        <authorList>
            <consortium name="The Broad Institute Genomics Platform"/>
            <consortium name="The Broad Institute Genome Sequencing Center for Infectious Disease"/>
            <person name="Wu L."/>
            <person name="Ma J."/>
        </authorList>
    </citation>
    <scope>NUCLEOTIDE SEQUENCE [LARGE SCALE GENOMIC DNA]</scope>
    <source>
        <strain evidence="7">JCM 19015</strain>
    </source>
</reference>
<proteinExistence type="predicted"/>
<evidence type="ECO:0000256" key="3">
    <source>
        <dbReference type="ARBA" id="ARBA00023163"/>
    </source>
</evidence>
<dbReference type="PANTHER" id="PTHR47506">
    <property type="entry name" value="TRANSCRIPTIONAL REGULATORY PROTEIN"/>
    <property type="match status" value="1"/>
</dbReference>
<dbReference type="Gene3D" id="1.10.10.60">
    <property type="entry name" value="Homeodomain-like"/>
    <property type="match status" value="1"/>
</dbReference>
<dbReference type="EMBL" id="BAABLP010000008">
    <property type="protein sequence ID" value="GAA4755087.1"/>
    <property type="molecule type" value="Genomic_DNA"/>
</dbReference>
<keyword evidence="7" id="KW-1185">Reference proteome</keyword>
<accession>A0ABP8ZFC3</accession>
<dbReference type="SUPFAM" id="SSF46689">
    <property type="entry name" value="Homeodomain-like"/>
    <property type="match status" value="1"/>
</dbReference>
<dbReference type="Proteomes" id="UP001500121">
    <property type="component" value="Unassembled WGS sequence"/>
</dbReference>
<dbReference type="PANTHER" id="PTHR47506:SF1">
    <property type="entry name" value="HTH-TYPE TRANSCRIPTIONAL REGULATOR YJDC"/>
    <property type="match status" value="1"/>
</dbReference>
<evidence type="ECO:0000256" key="4">
    <source>
        <dbReference type="PROSITE-ProRule" id="PRU00335"/>
    </source>
</evidence>
<name>A0ABP8ZFC3_9MICO</name>
<feature type="domain" description="HTH tetR-type" evidence="5">
    <location>
        <begin position="6"/>
        <end position="66"/>
    </location>
</feature>
<dbReference type="InterPro" id="IPR009057">
    <property type="entry name" value="Homeodomain-like_sf"/>
</dbReference>
<evidence type="ECO:0000259" key="5">
    <source>
        <dbReference type="PROSITE" id="PS50977"/>
    </source>
</evidence>
<dbReference type="Pfam" id="PF16925">
    <property type="entry name" value="TetR_C_13"/>
    <property type="match status" value="1"/>
</dbReference>
<sequence length="194" mass="21319">MVRPRTFDEDGVLREIEQRFWDRGYAATSMSDLMSASGLGKGSLYAAFGDKEAVFSRVFDLYCDDAVGAVRVALDGPDESALDRLQRYLLRAATRAGESDVQRACFLAKTTAELAAHRSEIAERSRRTFEELVRILTACVESAQRAGDIDARADPVRLGRFLLTTLRGLEALAEAGLSKRVLLDAADTAIDVLR</sequence>
<keyword evidence="1" id="KW-0805">Transcription regulation</keyword>
<dbReference type="PROSITE" id="PS50977">
    <property type="entry name" value="HTH_TETR_2"/>
    <property type="match status" value="1"/>
</dbReference>
<evidence type="ECO:0000313" key="7">
    <source>
        <dbReference type="Proteomes" id="UP001500121"/>
    </source>
</evidence>
<organism evidence="6 7">
    <name type="scientific">Amnibacterium soli</name>
    <dbReference type="NCBI Taxonomy" id="1282736"/>
    <lineage>
        <taxon>Bacteria</taxon>
        <taxon>Bacillati</taxon>
        <taxon>Actinomycetota</taxon>
        <taxon>Actinomycetes</taxon>
        <taxon>Micrococcales</taxon>
        <taxon>Microbacteriaceae</taxon>
        <taxon>Amnibacterium</taxon>
    </lineage>
</organism>
<comment type="caution">
    <text evidence="6">The sequence shown here is derived from an EMBL/GenBank/DDBJ whole genome shotgun (WGS) entry which is preliminary data.</text>
</comment>
<dbReference type="RefSeq" id="WP_345482185.1">
    <property type="nucleotide sequence ID" value="NZ_BAABLP010000008.1"/>
</dbReference>
<keyword evidence="3" id="KW-0804">Transcription</keyword>
<dbReference type="InterPro" id="IPR011075">
    <property type="entry name" value="TetR_C"/>
</dbReference>
<dbReference type="InterPro" id="IPR023772">
    <property type="entry name" value="DNA-bd_HTH_TetR-type_CS"/>
</dbReference>